<protein>
    <recommendedName>
        <fullName evidence="7">Rhodopsin domain-containing protein</fullName>
    </recommendedName>
</protein>
<evidence type="ECO:0000313" key="9">
    <source>
        <dbReference type="Proteomes" id="UP000094444"/>
    </source>
</evidence>
<dbReference type="InParanoid" id="A0A2P5HSK1"/>
<keyword evidence="4 6" id="KW-0472">Membrane</keyword>
<comment type="caution">
    <text evidence="8">The sequence shown here is derived from an EMBL/GenBank/DDBJ whole genome shotgun (WGS) entry which is preliminary data.</text>
</comment>
<evidence type="ECO:0000256" key="6">
    <source>
        <dbReference type="SAM" id="Phobius"/>
    </source>
</evidence>
<dbReference type="PANTHER" id="PTHR33048">
    <property type="entry name" value="PTH11-LIKE INTEGRAL MEMBRANE PROTEIN (AFU_ORTHOLOGUE AFUA_5G11245)"/>
    <property type="match status" value="1"/>
</dbReference>
<dbReference type="AlphaFoldDB" id="A0A2P5HSK1"/>
<name>A0A2P5HSK1_DIAHE</name>
<dbReference type="Proteomes" id="UP000094444">
    <property type="component" value="Unassembled WGS sequence"/>
</dbReference>
<evidence type="ECO:0000256" key="5">
    <source>
        <dbReference type="ARBA" id="ARBA00038359"/>
    </source>
</evidence>
<evidence type="ECO:0000259" key="7">
    <source>
        <dbReference type="Pfam" id="PF20684"/>
    </source>
</evidence>
<keyword evidence="2 6" id="KW-0812">Transmembrane</keyword>
<dbReference type="EMBL" id="MAVT02000837">
    <property type="protein sequence ID" value="POS73230.1"/>
    <property type="molecule type" value="Genomic_DNA"/>
</dbReference>
<dbReference type="InterPro" id="IPR052337">
    <property type="entry name" value="SAT4-like"/>
</dbReference>
<proteinExistence type="inferred from homology"/>
<comment type="subcellular location">
    <subcellularLocation>
        <location evidence="1">Membrane</location>
        <topology evidence="1">Multi-pass membrane protein</topology>
    </subcellularLocation>
</comment>
<keyword evidence="9" id="KW-1185">Reference proteome</keyword>
<organism evidence="8 9">
    <name type="scientific">Diaporthe helianthi</name>
    <dbReference type="NCBI Taxonomy" id="158607"/>
    <lineage>
        <taxon>Eukaryota</taxon>
        <taxon>Fungi</taxon>
        <taxon>Dikarya</taxon>
        <taxon>Ascomycota</taxon>
        <taxon>Pezizomycotina</taxon>
        <taxon>Sordariomycetes</taxon>
        <taxon>Sordariomycetidae</taxon>
        <taxon>Diaporthales</taxon>
        <taxon>Diaporthaceae</taxon>
        <taxon>Diaporthe</taxon>
    </lineage>
</organism>
<feature type="domain" description="Rhodopsin" evidence="7">
    <location>
        <begin position="33"/>
        <end position="175"/>
    </location>
</feature>
<reference evidence="8" key="1">
    <citation type="submission" date="2017-09" db="EMBL/GenBank/DDBJ databases">
        <title>Polyketide synthases of a Diaporthe helianthi virulent isolate.</title>
        <authorList>
            <person name="Baroncelli R."/>
        </authorList>
    </citation>
    <scope>NUCLEOTIDE SEQUENCE [LARGE SCALE GENOMIC DNA]</scope>
    <source>
        <strain evidence="8">7/96</strain>
    </source>
</reference>
<feature type="transmembrane region" description="Helical" evidence="6">
    <location>
        <begin position="51"/>
        <end position="70"/>
    </location>
</feature>
<dbReference type="Pfam" id="PF20684">
    <property type="entry name" value="Fung_rhodopsin"/>
    <property type="match status" value="1"/>
</dbReference>
<sequence length="365" mass="39988">MAELEYMPLLQEAPMLVGVLWMFQVIAFILVALRLYTRLIVIHNYGMDDHFFNLAVVILLAYVIILTVAARYGLGQEMTDAASPVTIRALLLINIGQTVIFVAVIAVKISIACFLLRIVGDFNKVKKWAIILPVTIMSLTIVVSSVVLWFSCTPLSFVWDISTPGGYCSKAQQYYAGGVSGVMVILAELCSAACSIMRMVSLLSLLSLQEGNYLILIVDGLIWHAADITTQLFCIAVTVCRPLYKDWLYRMIDHIETAYTGVTSGSTQDSTYGAKKGPDAVALRSIGGGMIKPVSDGPGRRQGRPAYMSKKPGAALRRDLEFQDDVEDTKPATLPPVSTQPNFEKAVFPSATYSKYGSAYQLNAE</sequence>
<dbReference type="OrthoDB" id="3923077at2759"/>
<dbReference type="InterPro" id="IPR049326">
    <property type="entry name" value="Rhodopsin_dom_fungi"/>
</dbReference>
<evidence type="ECO:0000256" key="4">
    <source>
        <dbReference type="ARBA" id="ARBA00023136"/>
    </source>
</evidence>
<gene>
    <name evidence="8" type="ORF">DHEL01_v208375</name>
</gene>
<feature type="transmembrane region" description="Helical" evidence="6">
    <location>
        <begin position="20"/>
        <end position="39"/>
    </location>
</feature>
<feature type="transmembrane region" description="Helical" evidence="6">
    <location>
        <begin position="174"/>
        <end position="197"/>
    </location>
</feature>
<evidence type="ECO:0000256" key="3">
    <source>
        <dbReference type="ARBA" id="ARBA00022989"/>
    </source>
</evidence>
<comment type="similarity">
    <text evidence="5">Belongs to the SAT4 family.</text>
</comment>
<keyword evidence="3 6" id="KW-1133">Transmembrane helix</keyword>
<dbReference type="GO" id="GO:0016020">
    <property type="term" value="C:membrane"/>
    <property type="evidence" value="ECO:0007669"/>
    <property type="project" value="UniProtKB-SubCell"/>
</dbReference>
<accession>A0A2P5HSK1</accession>
<evidence type="ECO:0000256" key="1">
    <source>
        <dbReference type="ARBA" id="ARBA00004141"/>
    </source>
</evidence>
<feature type="transmembrane region" description="Helical" evidence="6">
    <location>
        <begin position="128"/>
        <end position="150"/>
    </location>
</feature>
<feature type="transmembrane region" description="Helical" evidence="6">
    <location>
        <begin position="90"/>
        <end position="116"/>
    </location>
</feature>
<evidence type="ECO:0000313" key="8">
    <source>
        <dbReference type="EMBL" id="POS73230.1"/>
    </source>
</evidence>
<dbReference type="PANTHER" id="PTHR33048:SF93">
    <property type="entry name" value="INTEGRAL MEMBRANE PROTEIN"/>
    <property type="match status" value="1"/>
</dbReference>
<evidence type="ECO:0000256" key="2">
    <source>
        <dbReference type="ARBA" id="ARBA00022692"/>
    </source>
</evidence>